<dbReference type="SUPFAM" id="SSF46785">
    <property type="entry name" value="Winged helix' DNA-binding domain"/>
    <property type="match status" value="1"/>
</dbReference>
<accession>A0ABU1K0M3</accession>
<dbReference type="EMBL" id="JAVDPW010000014">
    <property type="protein sequence ID" value="MDR6293834.1"/>
    <property type="molecule type" value="Genomic_DNA"/>
</dbReference>
<dbReference type="Gene3D" id="1.10.10.10">
    <property type="entry name" value="Winged helix-like DNA-binding domain superfamily/Winged helix DNA-binding domain"/>
    <property type="match status" value="1"/>
</dbReference>
<dbReference type="InterPro" id="IPR036388">
    <property type="entry name" value="WH-like_DNA-bd_sf"/>
</dbReference>
<keyword evidence="2" id="KW-1185">Reference proteome</keyword>
<evidence type="ECO:0000313" key="2">
    <source>
        <dbReference type="Proteomes" id="UP001262410"/>
    </source>
</evidence>
<comment type="caution">
    <text evidence="1">The sequence shown here is derived from an EMBL/GenBank/DDBJ whole genome shotgun (WGS) entry which is preliminary data.</text>
</comment>
<protein>
    <submittedName>
        <fullName evidence="1">ArsR family transcriptional regulator</fullName>
    </submittedName>
</protein>
<dbReference type="Proteomes" id="UP001262410">
    <property type="component" value="Unassembled WGS sequence"/>
</dbReference>
<gene>
    <name evidence="1" type="ORF">E9232_006387</name>
</gene>
<dbReference type="InterPro" id="IPR036390">
    <property type="entry name" value="WH_DNA-bd_sf"/>
</dbReference>
<evidence type="ECO:0000313" key="1">
    <source>
        <dbReference type="EMBL" id="MDR6293834.1"/>
    </source>
</evidence>
<proteinExistence type="predicted"/>
<organism evidence="1 2">
    <name type="scientific">Inquilinus ginsengisoli</name>
    <dbReference type="NCBI Taxonomy" id="363840"/>
    <lineage>
        <taxon>Bacteria</taxon>
        <taxon>Pseudomonadati</taxon>
        <taxon>Pseudomonadota</taxon>
        <taxon>Alphaproteobacteria</taxon>
        <taxon>Rhodospirillales</taxon>
        <taxon>Rhodospirillaceae</taxon>
        <taxon>Inquilinus</taxon>
    </lineage>
</organism>
<sequence>MDFDNESSGAPATAAERLLLLLKTRGPQGAAALGTALGTTGEAARQQLAKLAEAGLVESAPQRAGVGRPVQLWSLTAVGHARFPDGHAEMVLGLIAGIRRELGDAALDRLVAAREAETFTRYAGALSGTATLRDRVAALTGLRSREGYMAGWEEDENGFLLVENHCPICAAATACQGFCRSELDLFRRVLGPEARVERTEHIQAGARRCAYRILPQPDRPEREHDHGV</sequence>
<reference evidence="1 2" key="1">
    <citation type="submission" date="2023-07" db="EMBL/GenBank/DDBJ databases">
        <title>Sorghum-associated microbial communities from plants grown in Nebraska, USA.</title>
        <authorList>
            <person name="Schachtman D."/>
        </authorList>
    </citation>
    <scope>NUCLEOTIDE SEQUENCE [LARGE SCALE GENOMIC DNA]</scope>
    <source>
        <strain evidence="1 2">584</strain>
    </source>
</reference>
<name>A0ABU1K0M3_9PROT</name>
<dbReference type="RefSeq" id="WP_309801126.1">
    <property type="nucleotide sequence ID" value="NZ_JAVDPW010000014.1"/>
</dbReference>